<dbReference type="InterPro" id="IPR025105">
    <property type="entry name" value="DUF4010"/>
</dbReference>
<dbReference type="Pfam" id="PF13194">
    <property type="entry name" value="DUF4010"/>
    <property type="match status" value="1"/>
</dbReference>
<feature type="transmembrane region" description="Helical" evidence="1">
    <location>
        <begin position="57"/>
        <end position="76"/>
    </location>
</feature>
<dbReference type="PANTHER" id="PTHR39084:SF1">
    <property type="entry name" value="DUF4010 DOMAIN-CONTAINING PROTEIN"/>
    <property type="match status" value="1"/>
</dbReference>
<name>A0A918J0X8_9FLAO</name>
<feature type="transmembrane region" description="Helical" evidence="1">
    <location>
        <begin position="199"/>
        <end position="221"/>
    </location>
</feature>
<accession>A0A918J0X8</accession>
<evidence type="ECO:0000259" key="2">
    <source>
        <dbReference type="Pfam" id="PF02308"/>
    </source>
</evidence>
<reference evidence="4" key="1">
    <citation type="journal article" date="2014" name="Int. J. Syst. Evol. Microbiol.">
        <title>Complete genome sequence of Corynebacterium casei LMG S-19264T (=DSM 44701T), isolated from a smear-ripened cheese.</title>
        <authorList>
            <consortium name="US DOE Joint Genome Institute (JGI-PGF)"/>
            <person name="Walter F."/>
            <person name="Albersmeier A."/>
            <person name="Kalinowski J."/>
            <person name="Ruckert C."/>
        </authorList>
    </citation>
    <scope>NUCLEOTIDE SEQUENCE</scope>
    <source>
        <strain evidence="4">KCTC 12113</strain>
    </source>
</reference>
<feature type="transmembrane region" description="Helical" evidence="1">
    <location>
        <begin position="332"/>
        <end position="355"/>
    </location>
</feature>
<protein>
    <recommendedName>
        <fullName evidence="6">MgtC/SapB family protein</fullName>
    </recommendedName>
</protein>
<keyword evidence="1" id="KW-0812">Transmembrane</keyword>
<dbReference type="EMBL" id="BMWP01000018">
    <property type="protein sequence ID" value="GGW39952.1"/>
    <property type="molecule type" value="Genomic_DNA"/>
</dbReference>
<reference evidence="4" key="2">
    <citation type="submission" date="2020-09" db="EMBL/GenBank/DDBJ databases">
        <authorList>
            <person name="Sun Q."/>
            <person name="Kim S."/>
        </authorList>
    </citation>
    <scope>NUCLEOTIDE SEQUENCE</scope>
    <source>
        <strain evidence="4">KCTC 12113</strain>
    </source>
</reference>
<feature type="transmembrane region" description="Helical" evidence="1">
    <location>
        <begin position="264"/>
        <end position="286"/>
    </location>
</feature>
<evidence type="ECO:0000259" key="3">
    <source>
        <dbReference type="Pfam" id="PF13194"/>
    </source>
</evidence>
<dbReference type="Pfam" id="PF02308">
    <property type="entry name" value="MgtC"/>
    <property type="match status" value="1"/>
</dbReference>
<feature type="transmembrane region" description="Helical" evidence="1">
    <location>
        <begin position="33"/>
        <end position="51"/>
    </location>
</feature>
<comment type="caution">
    <text evidence="4">The sequence shown here is derived from an EMBL/GenBank/DDBJ whole genome shotgun (WGS) entry which is preliminary data.</text>
</comment>
<keyword evidence="1" id="KW-1133">Transmembrane helix</keyword>
<feature type="transmembrane region" description="Helical" evidence="1">
    <location>
        <begin position="6"/>
        <end position="21"/>
    </location>
</feature>
<dbReference type="Proteomes" id="UP000634668">
    <property type="component" value="Unassembled WGS sequence"/>
</dbReference>
<gene>
    <name evidence="4" type="ORF">GCM10007383_25850</name>
</gene>
<feature type="transmembrane region" description="Helical" evidence="1">
    <location>
        <begin position="141"/>
        <end position="159"/>
    </location>
</feature>
<keyword evidence="1" id="KW-0472">Membrane</keyword>
<dbReference type="InterPro" id="IPR049177">
    <property type="entry name" value="MgtC_SapB_SrpB_YhiD_N"/>
</dbReference>
<keyword evidence="5" id="KW-1185">Reference proteome</keyword>
<feature type="transmembrane region" description="Helical" evidence="1">
    <location>
        <begin position="306"/>
        <end position="325"/>
    </location>
</feature>
<proteinExistence type="predicted"/>
<dbReference type="AlphaFoldDB" id="A0A918J0X8"/>
<dbReference type="RefSeq" id="WP_026813761.1">
    <property type="nucleotide sequence ID" value="NZ_BMWP01000018.1"/>
</dbReference>
<feature type="transmembrane region" description="Helical" evidence="1">
    <location>
        <begin position="174"/>
        <end position="192"/>
    </location>
</feature>
<dbReference type="PANTHER" id="PTHR39084">
    <property type="entry name" value="MEMBRANE PROTEIN-RELATED"/>
    <property type="match status" value="1"/>
</dbReference>
<feature type="transmembrane region" description="Helical" evidence="1">
    <location>
        <begin position="88"/>
        <end position="105"/>
    </location>
</feature>
<feature type="transmembrane region" description="Helical" evidence="1">
    <location>
        <begin position="233"/>
        <end position="257"/>
    </location>
</feature>
<feature type="domain" description="DUF4010" evidence="3">
    <location>
        <begin position="180"/>
        <end position="389"/>
    </location>
</feature>
<organism evidence="4 5">
    <name type="scientific">Arenibacter certesii</name>
    <dbReference type="NCBI Taxonomy" id="228955"/>
    <lineage>
        <taxon>Bacteria</taxon>
        <taxon>Pseudomonadati</taxon>
        <taxon>Bacteroidota</taxon>
        <taxon>Flavobacteriia</taxon>
        <taxon>Flavobacteriales</taxon>
        <taxon>Flavobacteriaceae</taxon>
        <taxon>Arenibacter</taxon>
    </lineage>
</organism>
<evidence type="ECO:0008006" key="6">
    <source>
        <dbReference type="Google" id="ProtNLM"/>
    </source>
</evidence>
<evidence type="ECO:0000313" key="4">
    <source>
        <dbReference type="EMBL" id="GGW39952.1"/>
    </source>
</evidence>
<evidence type="ECO:0000256" key="1">
    <source>
        <dbReference type="SAM" id="Phobius"/>
    </source>
</evidence>
<evidence type="ECO:0000313" key="5">
    <source>
        <dbReference type="Proteomes" id="UP000634668"/>
    </source>
</evidence>
<feature type="transmembrane region" description="Helical" evidence="1">
    <location>
        <begin position="367"/>
        <end position="389"/>
    </location>
</feature>
<sequence length="421" mass="45345">MNYNDLVTLGIAFGLGLLVGLQRQKANDEMAGVRTFTLIGILGVLSGFLTRDYGNPYILPILGIAVTALLVIANFVKLKKLTHPDVGQTTEVAALLMFAIGAYLVMGDRVLGVIMGASMAVLLHLKDWLHSFIDRLKDKDIAAIMTFVGISLVVLPILPNKTFGPYQVLNPQNIWLMVTLIVGLSVLGYFIYKFVGKKVGIISNGVLGGLISSTATTVSYAKKTADTAGIGKLAAFVITTASTIALARVMVEVIVVIPEKIPEMLLPLLFQFVVMALVCVVLFYTITKDSSDEKMPEPSNPAQFKSALLFGLLYGLILLAVAFAKEEFGNEALYAVAIISGLTDVDAITLSLSQLVKGGSLETTTGWRLILLASLSNLVFKGIVAAVMGTRELTKWIAYSFGVAVVAGVLLIWLWPTNWHF</sequence>
<feature type="transmembrane region" description="Helical" evidence="1">
    <location>
        <begin position="396"/>
        <end position="415"/>
    </location>
</feature>
<feature type="domain" description="MgtC/SapB/SrpB/YhiD N-terminal" evidence="2">
    <location>
        <begin position="9"/>
        <end position="131"/>
    </location>
</feature>